<protein>
    <recommendedName>
        <fullName evidence="1">Transposable element P transposase-like RNase H domain-containing protein</fullName>
    </recommendedName>
</protein>
<comment type="caution">
    <text evidence="2">The sequence shown here is derived from an EMBL/GenBank/DDBJ whole genome shotgun (WGS) entry which is preliminary data.</text>
</comment>
<dbReference type="InterPro" id="IPR048365">
    <property type="entry name" value="TNP-like_RNaseH_N"/>
</dbReference>
<feature type="domain" description="Transposable element P transposase-like RNase H" evidence="1">
    <location>
        <begin position="13"/>
        <end position="68"/>
    </location>
</feature>
<dbReference type="EMBL" id="JAZGQO010000003">
    <property type="protein sequence ID" value="KAK6188955.1"/>
    <property type="molecule type" value="Genomic_DNA"/>
</dbReference>
<evidence type="ECO:0000313" key="2">
    <source>
        <dbReference type="EMBL" id="KAK6188955.1"/>
    </source>
</evidence>
<sequence>MSFIFTDINIFYSCCVMFDVIAFRTQIIYEKHSQKMVGYVDRGTGKDEEVGKEGLVVMAVGFKRKWKALAACQPKAIAF</sequence>
<gene>
    <name evidence="2" type="ORF">SNE40_005024</name>
</gene>
<organism evidence="2 3">
    <name type="scientific">Patella caerulea</name>
    <name type="common">Rayed Mediterranean limpet</name>
    <dbReference type="NCBI Taxonomy" id="87958"/>
    <lineage>
        <taxon>Eukaryota</taxon>
        <taxon>Metazoa</taxon>
        <taxon>Spiralia</taxon>
        <taxon>Lophotrochozoa</taxon>
        <taxon>Mollusca</taxon>
        <taxon>Gastropoda</taxon>
        <taxon>Patellogastropoda</taxon>
        <taxon>Patelloidea</taxon>
        <taxon>Patellidae</taxon>
        <taxon>Patella</taxon>
    </lineage>
</organism>
<accession>A0AAN8KB29</accession>
<name>A0AAN8KB29_PATCE</name>
<dbReference type="Pfam" id="PF21787">
    <property type="entry name" value="TNP-like_RNaseH_N"/>
    <property type="match status" value="1"/>
</dbReference>
<proteinExistence type="predicted"/>
<dbReference type="AlphaFoldDB" id="A0AAN8KB29"/>
<evidence type="ECO:0000259" key="1">
    <source>
        <dbReference type="Pfam" id="PF21787"/>
    </source>
</evidence>
<dbReference type="Proteomes" id="UP001347796">
    <property type="component" value="Unassembled WGS sequence"/>
</dbReference>
<reference evidence="2 3" key="1">
    <citation type="submission" date="2024-01" db="EMBL/GenBank/DDBJ databases">
        <title>The genome of the rayed Mediterranean limpet Patella caerulea (Linnaeus, 1758).</title>
        <authorList>
            <person name="Anh-Thu Weber A."/>
            <person name="Halstead-Nussloch G."/>
        </authorList>
    </citation>
    <scope>NUCLEOTIDE SEQUENCE [LARGE SCALE GENOMIC DNA]</scope>
    <source>
        <strain evidence="2">AATW-2023a</strain>
        <tissue evidence="2">Whole specimen</tissue>
    </source>
</reference>
<keyword evidence="3" id="KW-1185">Reference proteome</keyword>
<evidence type="ECO:0000313" key="3">
    <source>
        <dbReference type="Proteomes" id="UP001347796"/>
    </source>
</evidence>